<dbReference type="Gene3D" id="1.10.10.10">
    <property type="entry name" value="Winged helix-like DNA-binding domain superfamily/Winged helix DNA-binding domain"/>
    <property type="match status" value="1"/>
</dbReference>
<dbReference type="AlphaFoldDB" id="A0A1H9CQE9"/>
<dbReference type="EMBL" id="FOFU01000002">
    <property type="protein sequence ID" value="SEQ03415.1"/>
    <property type="molecule type" value="Genomic_DNA"/>
</dbReference>
<dbReference type="SMART" id="SM01012">
    <property type="entry name" value="ANTAR"/>
    <property type="match status" value="1"/>
</dbReference>
<keyword evidence="3" id="KW-1185">Reference proteome</keyword>
<dbReference type="SUPFAM" id="SSF52172">
    <property type="entry name" value="CheY-like"/>
    <property type="match status" value="1"/>
</dbReference>
<name>A0A1H9CQE9_9SPIR</name>
<gene>
    <name evidence="2" type="ORF">SAMN04487977_102267</name>
</gene>
<sequence length="188" mass="21503">MTEDTHSVLVVTKDSKLSQSISVMLMPPLFETEVLSDFNEARRRVSERTYNIILVDYSDGEGADFATDASESLSTILLLTPPALFEEVSYRVEGYGIISITNPFDQFYFYNMIKAAIAVQYKVQVLSSQTTKLKVKMEEIKLVNRAKMLLMQNMSMTEQEAHRFIEKNAMDRSMKRTAIADEIIKRYG</sequence>
<organism evidence="2 3">
    <name type="scientific">Treponema bryantii</name>
    <dbReference type="NCBI Taxonomy" id="163"/>
    <lineage>
        <taxon>Bacteria</taxon>
        <taxon>Pseudomonadati</taxon>
        <taxon>Spirochaetota</taxon>
        <taxon>Spirochaetia</taxon>
        <taxon>Spirochaetales</taxon>
        <taxon>Treponemataceae</taxon>
        <taxon>Treponema</taxon>
    </lineage>
</organism>
<feature type="domain" description="ANTAR" evidence="1">
    <location>
        <begin position="123"/>
        <end position="184"/>
    </location>
</feature>
<reference evidence="2 3" key="1">
    <citation type="submission" date="2016-10" db="EMBL/GenBank/DDBJ databases">
        <authorList>
            <person name="de Groot N.N."/>
        </authorList>
    </citation>
    <scope>NUCLEOTIDE SEQUENCE [LARGE SCALE GENOMIC DNA]</scope>
    <source>
        <strain evidence="2 3">B25</strain>
    </source>
</reference>
<dbReference type="InterPro" id="IPR011006">
    <property type="entry name" value="CheY-like_superfamily"/>
</dbReference>
<dbReference type="PROSITE" id="PS50921">
    <property type="entry name" value="ANTAR"/>
    <property type="match status" value="1"/>
</dbReference>
<dbReference type="Proteomes" id="UP000182360">
    <property type="component" value="Unassembled WGS sequence"/>
</dbReference>
<dbReference type="OrthoDB" id="9808843at2"/>
<dbReference type="Pfam" id="PF03861">
    <property type="entry name" value="ANTAR"/>
    <property type="match status" value="1"/>
</dbReference>
<dbReference type="InterPro" id="IPR036388">
    <property type="entry name" value="WH-like_DNA-bd_sf"/>
</dbReference>
<dbReference type="STRING" id="163.SAMN04487775_101370"/>
<dbReference type="InterPro" id="IPR005561">
    <property type="entry name" value="ANTAR"/>
</dbReference>
<evidence type="ECO:0000259" key="1">
    <source>
        <dbReference type="PROSITE" id="PS50921"/>
    </source>
</evidence>
<protein>
    <submittedName>
        <fullName evidence="2">Response regulator receiver and ANTAR domain protein</fullName>
    </submittedName>
</protein>
<evidence type="ECO:0000313" key="3">
    <source>
        <dbReference type="Proteomes" id="UP000182360"/>
    </source>
</evidence>
<proteinExistence type="predicted"/>
<dbReference type="RefSeq" id="WP_074641359.1">
    <property type="nucleotide sequence ID" value="NZ_FOFU01000002.1"/>
</dbReference>
<dbReference type="GO" id="GO:0003723">
    <property type="term" value="F:RNA binding"/>
    <property type="evidence" value="ECO:0007669"/>
    <property type="project" value="InterPro"/>
</dbReference>
<accession>A0A1H9CQE9</accession>
<evidence type="ECO:0000313" key="2">
    <source>
        <dbReference type="EMBL" id="SEQ03415.1"/>
    </source>
</evidence>